<reference evidence="4 5" key="1">
    <citation type="submission" date="2015-09" db="EMBL/GenBank/DDBJ databases">
        <authorList>
            <consortium name="Swine Surveillance"/>
        </authorList>
    </citation>
    <scope>NUCLEOTIDE SEQUENCE [LARGE SCALE GENOMIC DNA]</scope>
    <source>
        <strain evidence="4 5">CECT 8399</strain>
    </source>
</reference>
<evidence type="ECO:0000313" key="5">
    <source>
        <dbReference type="Proteomes" id="UP000051326"/>
    </source>
</evidence>
<dbReference type="Gene3D" id="1.10.287.110">
    <property type="entry name" value="DnaJ domain"/>
    <property type="match status" value="1"/>
</dbReference>
<sequence>MEFKDYYQALELQKDAGSEEIKRAYRGLARQFHPDINASPEAETRFREITEAYEVLKDPERRAAYDRLWNQQQQSSGGAFTPPPGWQQGFSFTSGGTDRGEVFSDFFETLFRRPSPFAKARHERSTSQHARIRIDIPDAYTGGSRVLTLQTPVAAEDGTVQLKSRDIPVYIPKGIVEGQHIRLPGQGPQSPGGGPPGDLLLEVFFAPHPVYRADGKDLYLDLPLAPWEAVLGGKIRMPAPVGSLAVKVPPNARNGQILRLRGKGLPGSPSGDIYATFKIVNPKVTTDTARRLFEQMAREIPFNPRASIGG</sequence>
<dbReference type="RefSeq" id="WP_058288129.1">
    <property type="nucleotide sequence ID" value="NZ_CYSR01000040.1"/>
</dbReference>
<keyword evidence="4" id="KW-0238">DNA-binding</keyword>
<keyword evidence="1" id="KW-0143">Chaperone</keyword>
<dbReference type="AlphaFoldDB" id="A0A0N7M5E2"/>
<dbReference type="GO" id="GO:0003677">
    <property type="term" value="F:DNA binding"/>
    <property type="evidence" value="ECO:0007669"/>
    <property type="project" value="UniProtKB-KW"/>
</dbReference>
<evidence type="ECO:0000256" key="1">
    <source>
        <dbReference type="ARBA" id="ARBA00023186"/>
    </source>
</evidence>
<dbReference type="SUPFAM" id="SSF46565">
    <property type="entry name" value="Chaperone J-domain"/>
    <property type="match status" value="1"/>
</dbReference>
<accession>A0A0N7M5E2</accession>
<feature type="region of interest" description="Disordered" evidence="2">
    <location>
        <begin position="72"/>
        <end position="94"/>
    </location>
</feature>
<dbReference type="Proteomes" id="UP000051326">
    <property type="component" value="Unassembled WGS sequence"/>
</dbReference>
<dbReference type="InterPro" id="IPR002939">
    <property type="entry name" value="DnaJ_C"/>
</dbReference>
<protein>
    <submittedName>
        <fullName evidence="4">Curved DNA-binding protein</fullName>
    </submittedName>
</protein>
<dbReference type="PRINTS" id="PR00625">
    <property type="entry name" value="JDOMAIN"/>
</dbReference>
<dbReference type="EMBL" id="CYSR01000040">
    <property type="protein sequence ID" value="CUI02186.1"/>
    <property type="molecule type" value="Genomic_DNA"/>
</dbReference>
<dbReference type="Pfam" id="PF01556">
    <property type="entry name" value="DnaJ_C"/>
    <property type="match status" value="1"/>
</dbReference>
<dbReference type="PROSITE" id="PS00636">
    <property type="entry name" value="DNAJ_1"/>
    <property type="match status" value="1"/>
</dbReference>
<dbReference type="PANTHER" id="PTHR43096:SF52">
    <property type="entry name" value="DNAJ HOMOLOG 1, MITOCHONDRIAL-RELATED"/>
    <property type="match status" value="1"/>
</dbReference>
<evidence type="ECO:0000256" key="2">
    <source>
        <dbReference type="SAM" id="MobiDB-lite"/>
    </source>
</evidence>
<dbReference type="InterPro" id="IPR036869">
    <property type="entry name" value="J_dom_sf"/>
</dbReference>
<dbReference type="InterPro" id="IPR008971">
    <property type="entry name" value="HSP40/DnaJ_pept-bd"/>
</dbReference>
<dbReference type="STRING" id="1396826.PHA8399_04350"/>
<dbReference type="GO" id="GO:0042026">
    <property type="term" value="P:protein refolding"/>
    <property type="evidence" value="ECO:0007669"/>
    <property type="project" value="TreeGrafter"/>
</dbReference>
<dbReference type="Gene3D" id="2.60.260.20">
    <property type="entry name" value="Urease metallochaperone UreE, N-terminal domain"/>
    <property type="match status" value="2"/>
</dbReference>
<dbReference type="PROSITE" id="PS50076">
    <property type="entry name" value="DNAJ_2"/>
    <property type="match status" value="1"/>
</dbReference>
<dbReference type="CDD" id="cd10747">
    <property type="entry name" value="DnaJ_C"/>
    <property type="match status" value="1"/>
</dbReference>
<evidence type="ECO:0000259" key="3">
    <source>
        <dbReference type="PROSITE" id="PS50076"/>
    </source>
</evidence>
<dbReference type="SUPFAM" id="SSF49493">
    <property type="entry name" value="HSP40/DnaJ peptide-binding domain"/>
    <property type="match status" value="2"/>
</dbReference>
<dbReference type="GO" id="GO:0005737">
    <property type="term" value="C:cytoplasm"/>
    <property type="evidence" value="ECO:0007669"/>
    <property type="project" value="TreeGrafter"/>
</dbReference>
<proteinExistence type="predicted"/>
<gene>
    <name evidence="4" type="primary">cbpA_2</name>
    <name evidence="4" type="ORF">PHA8399_04350</name>
</gene>
<organism evidence="4 5">
    <name type="scientific">Leisingera aquaemixtae</name>
    <dbReference type="NCBI Taxonomy" id="1396826"/>
    <lineage>
        <taxon>Bacteria</taxon>
        <taxon>Pseudomonadati</taxon>
        <taxon>Pseudomonadota</taxon>
        <taxon>Alphaproteobacteria</taxon>
        <taxon>Rhodobacterales</taxon>
        <taxon>Roseobacteraceae</taxon>
        <taxon>Leisingera</taxon>
    </lineage>
</organism>
<dbReference type="CDD" id="cd06257">
    <property type="entry name" value="DnaJ"/>
    <property type="match status" value="1"/>
</dbReference>
<dbReference type="PANTHER" id="PTHR43096">
    <property type="entry name" value="DNAJ HOMOLOG 1, MITOCHONDRIAL-RELATED"/>
    <property type="match status" value="1"/>
</dbReference>
<dbReference type="SMART" id="SM00271">
    <property type="entry name" value="DnaJ"/>
    <property type="match status" value="1"/>
</dbReference>
<dbReference type="InterPro" id="IPR001623">
    <property type="entry name" value="DnaJ_domain"/>
</dbReference>
<dbReference type="InterPro" id="IPR018253">
    <property type="entry name" value="DnaJ_domain_CS"/>
</dbReference>
<dbReference type="GO" id="GO:0051082">
    <property type="term" value="F:unfolded protein binding"/>
    <property type="evidence" value="ECO:0007669"/>
    <property type="project" value="InterPro"/>
</dbReference>
<feature type="domain" description="J" evidence="3">
    <location>
        <begin position="5"/>
        <end position="69"/>
    </location>
</feature>
<dbReference type="Pfam" id="PF00226">
    <property type="entry name" value="DnaJ"/>
    <property type="match status" value="1"/>
</dbReference>
<name>A0A0N7M5E2_9RHOB</name>
<evidence type="ECO:0000313" key="4">
    <source>
        <dbReference type="EMBL" id="CUI02186.1"/>
    </source>
</evidence>